<organism evidence="9 10">
    <name type="scientific">Papiliotrema laurentii</name>
    <name type="common">Cryptococcus laurentii</name>
    <dbReference type="NCBI Taxonomy" id="5418"/>
    <lineage>
        <taxon>Eukaryota</taxon>
        <taxon>Fungi</taxon>
        <taxon>Dikarya</taxon>
        <taxon>Basidiomycota</taxon>
        <taxon>Agaricomycotina</taxon>
        <taxon>Tremellomycetes</taxon>
        <taxon>Tremellales</taxon>
        <taxon>Rhynchogastremaceae</taxon>
        <taxon>Papiliotrema</taxon>
    </lineage>
</organism>
<feature type="transmembrane region" description="Helical" evidence="8">
    <location>
        <begin position="356"/>
        <end position="374"/>
    </location>
</feature>
<evidence type="ECO:0000256" key="2">
    <source>
        <dbReference type="ARBA" id="ARBA00022448"/>
    </source>
</evidence>
<comment type="similarity">
    <text evidence="6">Belongs to the major facilitator superfamily. Allantoate permease family.</text>
</comment>
<proteinExistence type="inferred from homology"/>
<evidence type="ECO:0000313" key="9">
    <source>
        <dbReference type="EMBL" id="KAK1924232.1"/>
    </source>
</evidence>
<feature type="region of interest" description="Disordered" evidence="7">
    <location>
        <begin position="1"/>
        <end position="24"/>
    </location>
</feature>
<keyword evidence="10" id="KW-1185">Reference proteome</keyword>
<evidence type="ECO:0000313" key="10">
    <source>
        <dbReference type="Proteomes" id="UP001182556"/>
    </source>
</evidence>
<evidence type="ECO:0000256" key="8">
    <source>
        <dbReference type="SAM" id="Phobius"/>
    </source>
</evidence>
<dbReference type="GO" id="GO:0016020">
    <property type="term" value="C:membrane"/>
    <property type="evidence" value="ECO:0007669"/>
    <property type="project" value="UniProtKB-SubCell"/>
</dbReference>
<dbReference type="PANTHER" id="PTHR43791:SF59">
    <property type="entry name" value="TRANSPORTER, PUTATIVE (AFU_ORTHOLOGUE AFUA_1G06550)-RELATED"/>
    <property type="match status" value="1"/>
</dbReference>
<feature type="transmembrane region" description="Helical" evidence="8">
    <location>
        <begin position="128"/>
        <end position="148"/>
    </location>
</feature>
<dbReference type="InterPro" id="IPR011701">
    <property type="entry name" value="MFS"/>
</dbReference>
<feature type="transmembrane region" description="Helical" evidence="8">
    <location>
        <begin position="455"/>
        <end position="474"/>
    </location>
</feature>
<feature type="transmembrane region" description="Helical" evidence="8">
    <location>
        <begin position="192"/>
        <end position="212"/>
    </location>
</feature>
<dbReference type="InterPro" id="IPR036259">
    <property type="entry name" value="MFS_trans_sf"/>
</dbReference>
<protein>
    <submittedName>
        <fullName evidence="9">MFS general substrate transporter</fullName>
    </submittedName>
</protein>
<evidence type="ECO:0000256" key="1">
    <source>
        <dbReference type="ARBA" id="ARBA00004141"/>
    </source>
</evidence>
<evidence type="ECO:0000256" key="5">
    <source>
        <dbReference type="ARBA" id="ARBA00023136"/>
    </source>
</evidence>
<dbReference type="EMBL" id="JAODAN010000005">
    <property type="protein sequence ID" value="KAK1924232.1"/>
    <property type="molecule type" value="Genomic_DNA"/>
</dbReference>
<dbReference type="Pfam" id="PF07690">
    <property type="entry name" value="MFS_1"/>
    <property type="match status" value="1"/>
</dbReference>
<dbReference type="FunFam" id="1.20.1250.20:FF:000064">
    <property type="entry name" value="MFS allantoate transporter"/>
    <property type="match status" value="1"/>
</dbReference>
<feature type="transmembrane region" description="Helical" evidence="8">
    <location>
        <begin position="224"/>
        <end position="244"/>
    </location>
</feature>
<keyword evidence="5 8" id="KW-0472">Membrane</keyword>
<feature type="transmembrane region" description="Helical" evidence="8">
    <location>
        <begin position="293"/>
        <end position="317"/>
    </location>
</feature>
<keyword evidence="3 8" id="KW-0812">Transmembrane</keyword>
<dbReference type="SUPFAM" id="SSF103473">
    <property type="entry name" value="MFS general substrate transporter"/>
    <property type="match status" value="1"/>
</dbReference>
<gene>
    <name evidence="9" type="ORF">DB88DRAFT_453006</name>
</gene>
<dbReference type="AlphaFoldDB" id="A0AAD9CZC2"/>
<dbReference type="Gene3D" id="1.20.1250.20">
    <property type="entry name" value="MFS general substrate transporter like domains"/>
    <property type="match status" value="2"/>
</dbReference>
<feature type="transmembrane region" description="Helical" evidence="8">
    <location>
        <begin position="160"/>
        <end position="180"/>
    </location>
</feature>
<reference evidence="9" key="1">
    <citation type="submission" date="2023-02" db="EMBL/GenBank/DDBJ databases">
        <title>Identification and recombinant expression of a fungal hydrolase from Papiliotrema laurentii that hydrolyzes apple cutin and clears colloidal polyester polyurethane.</title>
        <authorList>
            <consortium name="DOE Joint Genome Institute"/>
            <person name="Roman V.A."/>
            <person name="Bojanowski C."/>
            <person name="Crable B.R."/>
            <person name="Wagner D.N."/>
            <person name="Hung C.S."/>
            <person name="Nadeau L.J."/>
            <person name="Schratz L."/>
            <person name="Haridas S."/>
            <person name="Pangilinan J."/>
            <person name="Lipzen A."/>
            <person name="Na H."/>
            <person name="Yan M."/>
            <person name="Ng V."/>
            <person name="Grigoriev I.V."/>
            <person name="Spatafora J.W."/>
            <person name="Barlow D."/>
            <person name="Biffinger J."/>
            <person name="Kelley-Loughnane N."/>
            <person name="Varaljay V.A."/>
            <person name="Crookes-Goodson W.J."/>
        </authorList>
    </citation>
    <scope>NUCLEOTIDE SEQUENCE</scope>
    <source>
        <strain evidence="9">5307AH</strain>
    </source>
</reference>
<feature type="transmembrane region" description="Helical" evidence="8">
    <location>
        <begin position="329"/>
        <end position="350"/>
    </location>
</feature>
<evidence type="ECO:0000256" key="4">
    <source>
        <dbReference type="ARBA" id="ARBA00022989"/>
    </source>
</evidence>
<dbReference type="Proteomes" id="UP001182556">
    <property type="component" value="Unassembled WGS sequence"/>
</dbReference>
<keyword evidence="2" id="KW-0813">Transport</keyword>
<feature type="transmembrane region" description="Helical" evidence="8">
    <location>
        <begin position="386"/>
        <end position="409"/>
    </location>
</feature>
<keyword evidence="4 8" id="KW-1133">Transmembrane helix</keyword>
<dbReference type="PANTHER" id="PTHR43791">
    <property type="entry name" value="PERMEASE-RELATED"/>
    <property type="match status" value="1"/>
</dbReference>
<sequence length="543" mass="61093">MSESKVDAQHFEDNTHGEKHVVDTEPVDHKGDLGAAFYAEYTGPRTEITDHDSDSVRWRIDKFLLPIICYIYFCQQLDKSTLSFAAVFNIQKDANLVGQEYSWLNSIVYFAQLVFQPLSVYALVKVPVHYWICGCFTAWSVVLIIMTGMKNFAGLATLRFFLGGFEASIAPSMLVVSSMWWTRREQVLRNNIWYSMNGMAAILGSLLTYGLGHIKSNVLHEYQIIFLGIGLLSLAFAIPTWFLFPRHPARVKWLTQEQKYIALERIRLNNTGTQTHEFKWAHVREALTDPKSILFVIMVFCISLVSGGITSFGPLILKGFGLTQFQTILYNMIPGAIGIVSNLISAFAITKTKYKTPVLFIVSLFPLAAAVALYELPRGNAYKHELLAVYFILTVYQCITPIIFSWTFANTAGHTKKTTMTGLLYVGLCTGNIVGPQLYKANEKPYYKTGLKANMAVLCILSGCILLQAFYLTILNRRNVKRRQAAGKTGQLVDYSLEASSKWKALRSEQVARDQAEGHVAAQNENAFADLTDLKNEDFIYSL</sequence>
<comment type="subcellular location">
    <subcellularLocation>
        <location evidence="1">Membrane</location>
        <topology evidence="1">Multi-pass membrane protein</topology>
    </subcellularLocation>
</comment>
<evidence type="ECO:0000256" key="7">
    <source>
        <dbReference type="SAM" id="MobiDB-lite"/>
    </source>
</evidence>
<comment type="caution">
    <text evidence="9">The sequence shown here is derived from an EMBL/GenBank/DDBJ whole genome shotgun (WGS) entry which is preliminary data.</text>
</comment>
<evidence type="ECO:0000256" key="3">
    <source>
        <dbReference type="ARBA" id="ARBA00022692"/>
    </source>
</evidence>
<dbReference type="GO" id="GO:0022857">
    <property type="term" value="F:transmembrane transporter activity"/>
    <property type="evidence" value="ECO:0007669"/>
    <property type="project" value="InterPro"/>
</dbReference>
<evidence type="ECO:0000256" key="6">
    <source>
        <dbReference type="ARBA" id="ARBA00037968"/>
    </source>
</evidence>
<name>A0AAD9CZC2_PAPLA</name>
<accession>A0AAD9CZC2</accession>